<keyword evidence="9" id="KW-0472">Membrane</keyword>
<dbReference type="InterPro" id="IPR001190">
    <property type="entry name" value="SRCR"/>
</dbReference>
<accession>A0ABQ9DF84</accession>
<evidence type="ECO:0000256" key="9">
    <source>
        <dbReference type="SAM" id="Phobius"/>
    </source>
</evidence>
<gene>
    <name evidence="12" type="ORF">WISP_50635</name>
</gene>
<keyword evidence="9 12" id="KW-0812">Transmembrane</keyword>
<keyword evidence="4 6" id="KW-1015">Disulfide bond</keyword>
<evidence type="ECO:0000256" key="6">
    <source>
        <dbReference type="PROSITE-ProRule" id="PRU00124"/>
    </source>
</evidence>
<dbReference type="SUPFAM" id="SSF50494">
    <property type="entry name" value="Trypsin-like serine proteases"/>
    <property type="match status" value="1"/>
</dbReference>
<keyword evidence="5" id="KW-0325">Glycoprotein</keyword>
<feature type="disulfide bond" evidence="6">
    <location>
        <begin position="194"/>
        <end position="209"/>
    </location>
</feature>
<dbReference type="PANTHER" id="PTHR24252:SF27">
    <property type="entry name" value="TRANSMEMBRANE PROTEASE SERINE 3-LIKE"/>
    <property type="match status" value="1"/>
</dbReference>
<dbReference type="Gene3D" id="4.10.400.10">
    <property type="entry name" value="Low-density Lipoprotein Receptor"/>
    <property type="match status" value="1"/>
</dbReference>
<feature type="disulfide bond" evidence="6">
    <location>
        <begin position="175"/>
        <end position="187"/>
    </location>
</feature>
<dbReference type="PROSITE" id="PS00135">
    <property type="entry name" value="TRYPSIN_SER"/>
    <property type="match status" value="1"/>
</dbReference>
<dbReference type="InterPro" id="IPR036055">
    <property type="entry name" value="LDL_receptor-like_sf"/>
</dbReference>
<dbReference type="InterPro" id="IPR002172">
    <property type="entry name" value="LDrepeatLR_classA_rpt"/>
</dbReference>
<dbReference type="EMBL" id="WHWB01033415">
    <property type="protein sequence ID" value="KAJ7420047.1"/>
    <property type="molecule type" value="Genomic_DNA"/>
</dbReference>
<keyword evidence="1 12" id="KW-0645">Protease</keyword>
<dbReference type="Gene3D" id="2.40.10.10">
    <property type="entry name" value="Trypsin-like serine proteases"/>
    <property type="match status" value="2"/>
</dbReference>
<evidence type="ECO:0000313" key="13">
    <source>
        <dbReference type="Proteomes" id="UP001145742"/>
    </source>
</evidence>
<organism evidence="12 13">
    <name type="scientific">Willisornis vidua</name>
    <name type="common">Xingu scale-backed antbird</name>
    <dbReference type="NCBI Taxonomy" id="1566151"/>
    <lineage>
        <taxon>Eukaryota</taxon>
        <taxon>Metazoa</taxon>
        <taxon>Chordata</taxon>
        <taxon>Craniata</taxon>
        <taxon>Vertebrata</taxon>
        <taxon>Euteleostomi</taxon>
        <taxon>Archelosauria</taxon>
        <taxon>Archosauria</taxon>
        <taxon>Dinosauria</taxon>
        <taxon>Saurischia</taxon>
        <taxon>Theropoda</taxon>
        <taxon>Coelurosauria</taxon>
        <taxon>Aves</taxon>
        <taxon>Neognathae</taxon>
        <taxon>Neoaves</taxon>
        <taxon>Telluraves</taxon>
        <taxon>Australaves</taxon>
        <taxon>Passeriformes</taxon>
        <taxon>Thamnophilidae</taxon>
        <taxon>Willisornis</taxon>
    </lineage>
</organism>
<dbReference type="PROSITE" id="PS50240">
    <property type="entry name" value="TRYPSIN_DOM"/>
    <property type="match status" value="1"/>
</dbReference>
<dbReference type="GO" id="GO:0008233">
    <property type="term" value="F:peptidase activity"/>
    <property type="evidence" value="ECO:0007669"/>
    <property type="project" value="UniProtKB-KW"/>
</dbReference>
<dbReference type="Pfam" id="PF15494">
    <property type="entry name" value="SRCR_2"/>
    <property type="match status" value="1"/>
</dbReference>
<comment type="caution">
    <text evidence="12">The sequence shown here is derived from an EMBL/GenBank/DDBJ whole genome shotgun (WGS) entry which is preliminary data.</text>
</comment>
<evidence type="ECO:0000313" key="12">
    <source>
        <dbReference type="EMBL" id="KAJ7420047.1"/>
    </source>
</evidence>
<dbReference type="GO" id="GO:0006508">
    <property type="term" value="P:proteolysis"/>
    <property type="evidence" value="ECO:0007669"/>
    <property type="project" value="UniProtKB-KW"/>
</dbReference>
<feature type="region of interest" description="Disordered" evidence="8">
    <location>
        <begin position="572"/>
        <end position="624"/>
    </location>
</feature>
<dbReference type="InterPro" id="IPR001254">
    <property type="entry name" value="Trypsin_dom"/>
</dbReference>
<dbReference type="SMART" id="SM00020">
    <property type="entry name" value="Tryp_SPc"/>
    <property type="match status" value="1"/>
</dbReference>
<dbReference type="Pfam" id="PF00089">
    <property type="entry name" value="Trypsin"/>
    <property type="match status" value="1"/>
</dbReference>
<dbReference type="CDD" id="cd00190">
    <property type="entry name" value="Tryp_SPc"/>
    <property type="match status" value="1"/>
</dbReference>
<keyword evidence="13" id="KW-1185">Reference proteome</keyword>
<feature type="domain" description="SRCR" evidence="11">
    <location>
        <begin position="198"/>
        <end position="255"/>
    </location>
</feature>
<dbReference type="PROSITE" id="PS01209">
    <property type="entry name" value="LDLRA_1"/>
    <property type="match status" value="1"/>
</dbReference>
<evidence type="ECO:0000256" key="7">
    <source>
        <dbReference type="PROSITE-ProRule" id="PRU00196"/>
    </source>
</evidence>
<evidence type="ECO:0000256" key="4">
    <source>
        <dbReference type="ARBA" id="ARBA00023157"/>
    </source>
</evidence>
<evidence type="ECO:0000259" key="10">
    <source>
        <dbReference type="PROSITE" id="PS50240"/>
    </source>
</evidence>
<dbReference type="InterPro" id="IPR033116">
    <property type="entry name" value="TRYPSIN_SER"/>
</dbReference>
<reference evidence="12" key="1">
    <citation type="submission" date="2019-10" db="EMBL/GenBank/DDBJ databases">
        <authorList>
            <person name="Soares A.E.R."/>
            <person name="Aleixo A."/>
            <person name="Schneider P."/>
            <person name="Miyaki C.Y."/>
            <person name="Schneider M.P."/>
            <person name="Mello C."/>
            <person name="Vasconcelos A.T.R."/>
        </authorList>
    </citation>
    <scope>NUCLEOTIDE SEQUENCE</scope>
    <source>
        <tissue evidence="12">Muscle</tissue>
    </source>
</reference>
<dbReference type="Proteomes" id="UP001145742">
    <property type="component" value="Unassembled WGS sequence"/>
</dbReference>
<sequence length="624" mass="68600">MYCVQFWCPQKRKDMDLAGARPEEATKMPRGMENLCYGDRLGELGLFSLEKKSHQSDQFAAFQYLKEATSKFRLDIREKYFIMRVVQETNPTTGSLEIISVTEDESPVPQIQFTFKRFFFIPQARVDPSADGSGDIEPPSMCHAFASLKYFPYICGFFLAVILAAAIGLGVQYNCIGKFRCRSSFKCIQKSARCNGVFNCKEGEDEYRCVRLSGKKAVLQVFTFGSWRTVCSDDWRAEYGNTTCKHLGFSSYVSSGYLPVTAVEKQFQRHFVSLSHWFSADQVTSLHNATNLSLYLPSSWSVQVGFVTQQDTQVHPYSVEKIIYHRNYKPKTMGNDIALMKLAAPLALNGDTSDTMNYAGVPLISNAICNHRDVYGGIITSSMLCAGFLKGGVDTCQGDSGGPLACEDMSIWKLVGTTSFGVGCAEKNKPGVYSRTTSFLDWIHEQMEVQVEGVGSYPLLADDAIPSTSHLGRESTYSPSPLHEQCQISSWHAEEAGLSSSCSSQAALGLALGQGIDISWSDATACVTIVEDTQLFTPLLDLGKESPTFLDISALQDGVPWDSVNQIPKKAKVCSPEVHGSSSADPNPYPHKNKNLSIHDQKQRGQQAQGSDASPGLCLGEATP</sequence>
<feature type="domain" description="Peptidase S1" evidence="10">
    <location>
        <begin position="235"/>
        <end position="448"/>
    </location>
</feature>
<keyword evidence="9" id="KW-1133">Transmembrane helix</keyword>
<keyword evidence="3" id="KW-0720">Serine protease</keyword>
<dbReference type="Gene3D" id="3.10.250.10">
    <property type="entry name" value="SRCR-like domain"/>
    <property type="match status" value="1"/>
</dbReference>
<evidence type="ECO:0000256" key="8">
    <source>
        <dbReference type="SAM" id="MobiDB-lite"/>
    </source>
</evidence>
<dbReference type="CDD" id="cd00112">
    <property type="entry name" value="LDLa"/>
    <property type="match status" value="1"/>
</dbReference>
<protein>
    <submittedName>
        <fullName evidence="12">Transmembrane protease serine 3</fullName>
    </submittedName>
</protein>
<dbReference type="InterPro" id="IPR009003">
    <property type="entry name" value="Peptidase_S1_PA"/>
</dbReference>
<dbReference type="PROSITE" id="PS50068">
    <property type="entry name" value="LDLRA_2"/>
    <property type="match status" value="1"/>
</dbReference>
<name>A0ABQ9DF84_9PASS</name>
<evidence type="ECO:0000259" key="11">
    <source>
        <dbReference type="PROSITE" id="PS50287"/>
    </source>
</evidence>
<dbReference type="PROSITE" id="PS50287">
    <property type="entry name" value="SRCR_2"/>
    <property type="match status" value="1"/>
</dbReference>
<dbReference type="InterPro" id="IPR023415">
    <property type="entry name" value="LDLR_class-A_CS"/>
</dbReference>
<feature type="transmembrane region" description="Helical" evidence="9">
    <location>
        <begin position="150"/>
        <end position="173"/>
    </location>
</feature>
<comment type="caution">
    <text evidence="7">Lacks conserved residue(s) required for the propagation of feature annotation.</text>
</comment>
<dbReference type="SUPFAM" id="SSF56487">
    <property type="entry name" value="SRCR-like"/>
    <property type="match status" value="1"/>
</dbReference>
<evidence type="ECO:0000256" key="2">
    <source>
        <dbReference type="ARBA" id="ARBA00022801"/>
    </source>
</evidence>
<evidence type="ECO:0000256" key="3">
    <source>
        <dbReference type="ARBA" id="ARBA00022825"/>
    </source>
</evidence>
<dbReference type="InterPro" id="IPR036772">
    <property type="entry name" value="SRCR-like_dom_sf"/>
</dbReference>
<dbReference type="PANTHER" id="PTHR24252">
    <property type="entry name" value="ACROSIN-RELATED"/>
    <property type="match status" value="1"/>
</dbReference>
<evidence type="ECO:0000256" key="5">
    <source>
        <dbReference type="ARBA" id="ARBA00023180"/>
    </source>
</evidence>
<dbReference type="SMART" id="SM00192">
    <property type="entry name" value="LDLa"/>
    <property type="match status" value="1"/>
</dbReference>
<dbReference type="InterPro" id="IPR043504">
    <property type="entry name" value="Peptidase_S1_PA_chymotrypsin"/>
</dbReference>
<evidence type="ECO:0000256" key="1">
    <source>
        <dbReference type="ARBA" id="ARBA00022670"/>
    </source>
</evidence>
<proteinExistence type="predicted"/>
<keyword evidence="2" id="KW-0378">Hydrolase</keyword>
<dbReference type="SUPFAM" id="SSF57424">
    <property type="entry name" value="LDL receptor-like module"/>
    <property type="match status" value="1"/>
</dbReference>
<dbReference type="SMART" id="SM00202">
    <property type="entry name" value="SR"/>
    <property type="match status" value="1"/>
</dbReference>